<protein>
    <recommendedName>
        <fullName evidence="11">PHD finger protein 13</fullName>
    </recommendedName>
</protein>
<organism evidence="14 15">
    <name type="scientific">Patiria miniata</name>
    <name type="common">Bat star</name>
    <name type="synonym">Asterina miniata</name>
    <dbReference type="NCBI Taxonomy" id="46514"/>
    <lineage>
        <taxon>Eukaryota</taxon>
        <taxon>Metazoa</taxon>
        <taxon>Echinodermata</taxon>
        <taxon>Eleutherozoa</taxon>
        <taxon>Asterozoa</taxon>
        <taxon>Asteroidea</taxon>
        <taxon>Valvatacea</taxon>
        <taxon>Valvatida</taxon>
        <taxon>Asterinidae</taxon>
        <taxon>Patiria</taxon>
    </lineage>
</organism>
<dbReference type="GO" id="GO:0005654">
    <property type="term" value="C:nucleoplasm"/>
    <property type="evidence" value="ECO:0007669"/>
    <property type="project" value="UniProtKB-SubCell"/>
</dbReference>
<evidence type="ECO:0000256" key="2">
    <source>
        <dbReference type="ARBA" id="ARBA00022618"/>
    </source>
</evidence>
<dbReference type="Pfam" id="PF13831">
    <property type="entry name" value="PHD_2"/>
    <property type="match status" value="1"/>
</dbReference>
<dbReference type="GO" id="GO:0003682">
    <property type="term" value="F:chromatin binding"/>
    <property type="evidence" value="ECO:0007669"/>
    <property type="project" value="TreeGrafter"/>
</dbReference>
<evidence type="ECO:0000256" key="8">
    <source>
        <dbReference type="ARBA" id="ARBA00023242"/>
    </source>
</evidence>
<comment type="subcellular location">
    <subcellularLocation>
        <location evidence="1">Nucleus</location>
        <location evidence="1">Nucleoplasm</location>
    </subcellularLocation>
</comment>
<keyword evidence="15" id="KW-1185">Reference proteome</keyword>
<dbReference type="InterPro" id="IPR019787">
    <property type="entry name" value="Znf_PHD-finger"/>
</dbReference>
<evidence type="ECO:0000256" key="7">
    <source>
        <dbReference type="ARBA" id="ARBA00022853"/>
    </source>
</evidence>
<dbReference type="PANTHER" id="PTHR14571:SF13">
    <property type="entry name" value="PHD FINGER PROTEIN 13"/>
    <property type="match status" value="1"/>
</dbReference>
<dbReference type="EnsemblMetazoa" id="XM_038197216.1">
    <property type="protein sequence ID" value="XP_038053144.1"/>
    <property type="gene ID" value="LOC119725692"/>
</dbReference>
<dbReference type="GO" id="GO:0007076">
    <property type="term" value="P:mitotic chromosome condensation"/>
    <property type="evidence" value="ECO:0007669"/>
    <property type="project" value="TreeGrafter"/>
</dbReference>
<name>A0A913ZP42_PATMI</name>
<reference evidence="14" key="1">
    <citation type="submission" date="2022-11" db="UniProtKB">
        <authorList>
            <consortium name="EnsemblMetazoa"/>
        </authorList>
    </citation>
    <scope>IDENTIFICATION</scope>
</reference>
<dbReference type="Gene3D" id="3.30.40.10">
    <property type="entry name" value="Zinc/RING finger domain, C3HC4 (zinc finger)"/>
    <property type="match status" value="1"/>
</dbReference>
<accession>A0A913ZP42</accession>
<dbReference type="InterPro" id="IPR013083">
    <property type="entry name" value="Znf_RING/FYVE/PHD"/>
</dbReference>
<proteinExistence type="predicted"/>
<dbReference type="InterPro" id="IPR011011">
    <property type="entry name" value="Znf_FYVE_PHD"/>
</dbReference>
<evidence type="ECO:0000256" key="5">
    <source>
        <dbReference type="ARBA" id="ARBA00022776"/>
    </source>
</evidence>
<feature type="compositionally biased region" description="Low complexity" evidence="12">
    <location>
        <begin position="89"/>
        <end position="98"/>
    </location>
</feature>
<feature type="domain" description="Zinc finger PHD-type" evidence="13">
    <location>
        <begin position="121"/>
        <end position="165"/>
    </location>
</feature>
<dbReference type="SMART" id="SM00249">
    <property type="entry name" value="PHD"/>
    <property type="match status" value="1"/>
</dbReference>
<dbReference type="Proteomes" id="UP000887568">
    <property type="component" value="Unplaced"/>
</dbReference>
<feature type="region of interest" description="Disordered" evidence="12">
    <location>
        <begin position="27"/>
        <end position="49"/>
    </location>
</feature>
<dbReference type="OrthoDB" id="79252at2759"/>
<keyword evidence="5" id="KW-0498">Mitosis</keyword>
<evidence type="ECO:0000313" key="15">
    <source>
        <dbReference type="Proteomes" id="UP000887568"/>
    </source>
</evidence>
<keyword evidence="9" id="KW-0131">Cell cycle</keyword>
<dbReference type="PANTHER" id="PTHR14571">
    <property type="entry name" value="HISTONE-LYSINE N-METHYLTRANSFERASE SET-26-RELATED"/>
    <property type="match status" value="1"/>
</dbReference>
<evidence type="ECO:0000313" key="14">
    <source>
        <dbReference type="EnsemblMetazoa" id="XP_038053144.1"/>
    </source>
</evidence>
<keyword evidence="3" id="KW-0479">Metal-binding</keyword>
<evidence type="ECO:0000259" key="13">
    <source>
        <dbReference type="SMART" id="SM00249"/>
    </source>
</evidence>
<evidence type="ECO:0000256" key="6">
    <source>
        <dbReference type="ARBA" id="ARBA00022833"/>
    </source>
</evidence>
<dbReference type="InterPro" id="IPR001965">
    <property type="entry name" value="Znf_PHD"/>
</dbReference>
<dbReference type="CDD" id="cd15546">
    <property type="entry name" value="PHD_PHF13_like"/>
    <property type="match status" value="1"/>
</dbReference>
<dbReference type="SUPFAM" id="SSF57903">
    <property type="entry name" value="FYVE/PHD zinc finger"/>
    <property type="match status" value="1"/>
</dbReference>
<evidence type="ECO:0000256" key="3">
    <source>
        <dbReference type="ARBA" id="ARBA00022723"/>
    </source>
</evidence>
<evidence type="ECO:0000256" key="4">
    <source>
        <dbReference type="ARBA" id="ARBA00022771"/>
    </source>
</evidence>
<dbReference type="AlphaFoldDB" id="A0A913ZP42"/>
<sequence>MMKKKKTPEKSPTRRFGKICNNWSSPVLLPVPTKRPKREYRISPSPKKRKTMTDFNTFCTWVLDYEASLQEEGHVKKRSPSPLDSEGNSTSSSDTSDIIRYTPISHGHKVKGKDEEWELVTCYCLKPFAGRPMIECSECSTWIHLSCAKIRKNNVPDVFTCQRCRDSKFDIRRSNRAREPKKQFKELYEEL</sequence>
<dbReference type="OMA" id="ICNNWSS"/>
<evidence type="ECO:0000256" key="9">
    <source>
        <dbReference type="ARBA" id="ARBA00023306"/>
    </source>
</evidence>
<evidence type="ECO:0000256" key="12">
    <source>
        <dbReference type="SAM" id="MobiDB-lite"/>
    </source>
</evidence>
<dbReference type="GO" id="GO:0008270">
    <property type="term" value="F:zinc ion binding"/>
    <property type="evidence" value="ECO:0007669"/>
    <property type="project" value="UniProtKB-KW"/>
</dbReference>
<keyword evidence="6" id="KW-0862">Zinc</keyword>
<evidence type="ECO:0000256" key="10">
    <source>
        <dbReference type="ARBA" id="ARBA00055120"/>
    </source>
</evidence>
<comment type="function">
    <text evidence="10">Modulates chromatin structure and DNA damage response by regulating key determinants of chromatin compaction and DNA damage response. Binds H3K4me3-containing chromatin and promotes DNA condensation by recruiting corepressors such as TRIM28 and H3K9 methyltransferase SETDB1. Required for normal chromosome condensation during the early stages of mitosis. Required for normal chromosome separation during mitosis. Increases both chromatin-associated levels and activity of H3K9 methyltransferases, such as SETDB1, thus enhancing H3K9 trimethylation. Essential for testicular stem-cell differentiation and sustained spermatogenesis.</text>
</comment>
<keyword evidence="2" id="KW-0132">Cell division</keyword>
<keyword evidence="4" id="KW-0863">Zinc-finger</keyword>
<keyword evidence="8" id="KW-0539">Nucleus</keyword>
<feature type="region of interest" description="Disordered" evidence="12">
    <location>
        <begin position="73"/>
        <end position="98"/>
    </location>
</feature>
<evidence type="ECO:0000256" key="11">
    <source>
        <dbReference type="ARBA" id="ARBA00068751"/>
    </source>
</evidence>
<dbReference type="RefSeq" id="XP_038053144.1">
    <property type="nucleotide sequence ID" value="XM_038197216.1"/>
</dbReference>
<dbReference type="FunFam" id="3.30.40.10:FF:000039">
    <property type="entry name" value="PHD finger protein 13"/>
    <property type="match status" value="1"/>
</dbReference>
<dbReference type="GO" id="GO:0006325">
    <property type="term" value="P:chromatin organization"/>
    <property type="evidence" value="ECO:0007669"/>
    <property type="project" value="UniProtKB-KW"/>
</dbReference>
<dbReference type="GO" id="GO:0051301">
    <property type="term" value="P:cell division"/>
    <property type="evidence" value="ECO:0007669"/>
    <property type="project" value="UniProtKB-KW"/>
</dbReference>
<evidence type="ECO:0000256" key="1">
    <source>
        <dbReference type="ARBA" id="ARBA00004642"/>
    </source>
</evidence>
<keyword evidence="7" id="KW-0156">Chromatin regulator</keyword>
<dbReference type="GeneID" id="119725692"/>